<dbReference type="RefSeq" id="WP_307151483.1">
    <property type="nucleotide sequence ID" value="NZ_JAUSTU010000018.1"/>
</dbReference>
<feature type="binding site" evidence="8">
    <location>
        <begin position="19"/>
        <end position="26"/>
    </location>
    <ligand>
        <name>GTP</name>
        <dbReference type="ChEBI" id="CHEBI:37565"/>
    </ligand>
</feature>
<proteinExistence type="inferred from homology"/>
<dbReference type="PANTHER" id="PTHR43721">
    <property type="entry name" value="ELONGATION FACTOR TU-RELATED"/>
    <property type="match status" value="1"/>
</dbReference>
<comment type="subunit">
    <text evidence="8">Monomer.</text>
</comment>
<dbReference type="InterPro" id="IPR009000">
    <property type="entry name" value="Transl_B-barrel_sf"/>
</dbReference>
<dbReference type="InterPro" id="IPR000795">
    <property type="entry name" value="T_Tr_GTP-bd_dom"/>
</dbReference>
<evidence type="ECO:0000256" key="1">
    <source>
        <dbReference type="ARBA" id="ARBA00022741"/>
    </source>
</evidence>
<evidence type="ECO:0000256" key="5">
    <source>
        <dbReference type="ARBA" id="ARBA00022917"/>
    </source>
</evidence>
<sequence>MAKAKFDRSKPHVNIGTIGHVDHGKTTLTAAITTVLAKKMGGEAKGYDQIDNAPEEKERGITISTSHVEYETENRHYAHVDCPGHADYVKNMITGAAQMDGGILVVSAADGPMPQTREHILLSRQVGVPYLVVFMNKCDMVDDEELLELVEMEIRDLLSEYEFPGDDIPVIKGSALKALEGEPEWEEKVLELMAAVDEYVPNPTRDTEKPFMMPVEDVFSITGRGTVATGRVERGQVKVGDVVEIIGLTEEPKSTTVTGVEMFRKLLDYAEAGDNIGALLRGVAREEIQRGQVLAKPGSITPHVKFKAEVYVLSKEEGGRHTPFFSNYRPQFYFRTTDVTGICNLPEGVEMVMPGDNIEMNVELIAPIAIEEGTKFSIREGGRTVGAGVVATIVE</sequence>
<evidence type="ECO:0000256" key="4">
    <source>
        <dbReference type="ARBA" id="ARBA00022842"/>
    </source>
</evidence>
<dbReference type="InterPro" id="IPR041709">
    <property type="entry name" value="EF-Tu_GTP-bd"/>
</dbReference>
<protein>
    <recommendedName>
        <fullName evidence="7 8">Elongation factor Tu</fullName>
        <shortName evidence="8">EF-Tu</shortName>
        <ecNumber evidence="8">3.6.5.3</ecNumber>
    </recommendedName>
</protein>
<evidence type="ECO:0000256" key="3">
    <source>
        <dbReference type="ARBA" id="ARBA00022801"/>
    </source>
</evidence>
<dbReference type="PROSITE" id="PS51722">
    <property type="entry name" value="G_TR_2"/>
    <property type="match status" value="1"/>
</dbReference>
<feature type="binding site" evidence="8">
    <location>
        <position position="26"/>
    </location>
    <ligand>
        <name>Mg(2+)</name>
        <dbReference type="ChEBI" id="CHEBI:18420"/>
    </ligand>
</feature>
<dbReference type="HAMAP" id="MF_00118_B">
    <property type="entry name" value="EF_Tu_B"/>
    <property type="match status" value="1"/>
</dbReference>
<dbReference type="InterPro" id="IPR004161">
    <property type="entry name" value="EFTu-like_2"/>
</dbReference>
<dbReference type="EC" id="3.6.5.3" evidence="8"/>
<comment type="similarity">
    <text evidence="8">Belongs to the TRAFAC class translation factor GTPase superfamily. Classic translation factor GTPase family. EF-Tu/EF-1A subfamily.</text>
</comment>
<feature type="binding site" evidence="8">
    <location>
        <begin position="136"/>
        <end position="139"/>
    </location>
    <ligand>
        <name>GTP</name>
        <dbReference type="ChEBI" id="CHEBI:37565"/>
    </ligand>
</feature>
<dbReference type="InterPro" id="IPR031157">
    <property type="entry name" value="G_TR_CS"/>
</dbReference>
<dbReference type="PROSITE" id="PS00301">
    <property type="entry name" value="G_TR_1"/>
    <property type="match status" value="1"/>
</dbReference>
<dbReference type="InterPro" id="IPR005225">
    <property type="entry name" value="Small_GTP-bd"/>
</dbReference>
<organism evidence="10 11">
    <name type="scientific">Anoxybacillus andreesenii</name>
    <dbReference type="NCBI Taxonomy" id="1325932"/>
    <lineage>
        <taxon>Bacteria</taxon>
        <taxon>Bacillati</taxon>
        <taxon>Bacillota</taxon>
        <taxon>Bacilli</taxon>
        <taxon>Bacillales</taxon>
        <taxon>Anoxybacillaceae</taxon>
        <taxon>Anoxybacillus</taxon>
    </lineage>
</organism>
<dbReference type="SUPFAM" id="SSF50447">
    <property type="entry name" value="Translation proteins"/>
    <property type="match status" value="1"/>
</dbReference>
<evidence type="ECO:0000259" key="9">
    <source>
        <dbReference type="PROSITE" id="PS51722"/>
    </source>
</evidence>
<reference evidence="10 11" key="1">
    <citation type="submission" date="2023-07" db="EMBL/GenBank/DDBJ databases">
        <title>Genomic Encyclopedia of Type Strains, Phase IV (KMG-IV): sequencing the most valuable type-strain genomes for metagenomic binning, comparative biology and taxonomic classification.</title>
        <authorList>
            <person name="Goeker M."/>
        </authorList>
    </citation>
    <scope>NUCLEOTIDE SEQUENCE [LARGE SCALE GENOMIC DNA]</scope>
    <source>
        <strain evidence="10 11">DSM 23948</strain>
    </source>
</reference>
<dbReference type="GO" id="GO:0003746">
    <property type="term" value="F:translation elongation factor activity"/>
    <property type="evidence" value="ECO:0007669"/>
    <property type="project" value="UniProtKB-KW"/>
</dbReference>
<comment type="function">
    <text evidence="8">GTP hydrolase that promotes the GTP-dependent binding of aminoacyl-tRNA to the A-site of ribosomes during protein biosynthesis.</text>
</comment>
<dbReference type="CDD" id="cd01884">
    <property type="entry name" value="EF_Tu"/>
    <property type="match status" value="1"/>
</dbReference>
<dbReference type="SUPFAM" id="SSF50465">
    <property type="entry name" value="EF-Tu/eEF-1alpha/eIF2-gamma C-terminal domain"/>
    <property type="match status" value="1"/>
</dbReference>
<dbReference type="Gene3D" id="2.40.30.10">
    <property type="entry name" value="Translation factors"/>
    <property type="match status" value="2"/>
</dbReference>
<dbReference type="Pfam" id="PF00009">
    <property type="entry name" value="GTP_EFTU"/>
    <property type="match status" value="1"/>
</dbReference>
<keyword evidence="8" id="KW-0479">Metal-binding</keyword>
<evidence type="ECO:0000313" key="10">
    <source>
        <dbReference type="EMBL" id="MDQ0157002.1"/>
    </source>
</evidence>
<feature type="binding site" evidence="8">
    <location>
        <begin position="81"/>
        <end position="85"/>
    </location>
    <ligand>
        <name>GTP</name>
        <dbReference type="ChEBI" id="CHEBI:37565"/>
    </ligand>
</feature>
<evidence type="ECO:0000256" key="2">
    <source>
        <dbReference type="ARBA" id="ARBA00022768"/>
    </source>
</evidence>
<dbReference type="InterPro" id="IPR050055">
    <property type="entry name" value="EF-Tu_GTPase"/>
</dbReference>
<comment type="caution">
    <text evidence="10">The sequence shown here is derived from an EMBL/GenBank/DDBJ whole genome shotgun (WGS) entry which is preliminary data.</text>
</comment>
<dbReference type="Pfam" id="PF03143">
    <property type="entry name" value="GTP_EFTU_D3"/>
    <property type="match status" value="1"/>
</dbReference>
<keyword evidence="4 8" id="KW-0460">Magnesium</keyword>
<evidence type="ECO:0000313" key="11">
    <source>
        <dbReference type="Proteomes" id="UP001231362"/>
    </source>
</evidence>
<dbReference type="NCBIfam" id="NF009373">
    <property type="entry name" value="PRK12736.1"/>
    <property type="match status" value="1"/>
</dbReference>
<accession>A0ABT9V7V0</accession>
<dbReference type="PRINTS" id="PR00315">
    <property type="entry name" value="ELONGATNFCT"/>
</dbReference>
<gene>
    <name evidence="8" type="primary">tuf</name>
    <name evidence="10" type="ORF">J2S07_003327</name>
</gene>
<keyword evidence="6 8" id="KW-0342">GTP-binding</keyword>
<comment type="subcellular location">
    <subcellularLocation>
        <location evidence="8">Cytoplasm</location>
    </subcellularLocation>
</comment>
<dbReference type="PANTHER" id="PTHR43721:SF22">
    <property type="entry name" value="ELONGATION FACTOR TU, MITOCHONDRIAL"/>
    <property type="match status" value="1"/>
</dbReference>
<evidence type="ECO:0000256" key="7">
    <source>
        <dbReference type="ARBA" id="ARBA00029554"/>
    </source>
</evidence>
<dbReference type="NCBIfam" id="NF000766">
    <property type="entry name" value="PRK00049.1"/>
    <property type="match status" value="1"/>
</dbReference>
<dbReference type="InterPro" id="IPR009001">
    <property type="entry name" value="Transl_elong_EF1A/Init_IF2_C"/>
</dbReference>
<dbReference type="NCBIfam" id="NF009372">
    <property type="entry name" value="PRK12735.1"/>
    <property type="match status" value="1"/>
</dbReference>
<dbReference type="NCBIfam" id="TIGR00231">
    <property type="entry name" value="small_GTP"/>
    <property type="match status" value="1"/>
</dbReference>
<evidence type="ECO:0000256" key="6">
    <source>
        <dbReference type="ARBA" id="ARBA00023134"/>
    </source>
</evidence>
<dbReference type="InterPro" id="IPR033720">
    <property type="entry name" value="EFTU_2"/>
</dbReference>
<feature type="domain" description="Tr-type G" evidence="9">
    <location>
        <begin position="10"/>
        <end position="204"/>
    </location>
</feature>
<dbReference type="CDD" id="cd03697">
    <property type="entry name" value="EFTU_II"/>
    <property type="match status" value="1"/>
</dbReference>
<keyword evidence="1 8" id="KW-0547">Nucleotide-binding</keyword>
<comment type="catalytic activity">
    <reaction evidence="8">
        <text>GTP + H2O = GDP + phosphate + H(+)</text>
        <dbReference type="Rhea" id="RHEA:19669"/>
        <dbReference type="ChEBI" id="CHEBI:15377"/>
        <dbReference type="ChEBI" id="CHEBI:15378"/>
        <dbReference type="ChEBI" id="CHEBI:37565"/>
        <dbReference type="ChEBI" id="CHEBI:43474"/>
        <dbReference type="ChEBI" id="CHEBI:58189"/>
        <dbReference type="EC" id="3.6.5.3"/>
    </reaction>
</comment>
<dbReference type="Proteomes" id="UP001231362">
    <property type="component" value="Unassembled WGS sequence"/>
</dbReference>
<dbReference type="SUPFAM" id="SSF52540">
    <property type="entry name" value="P-loop containing nucleoside triphosphate hydrolases"/>
    <property type="match status" value="1"/>
</dbReference>
<name>A0ABT9V7V0_9BACL</name>
<dbReference type="InterPro" id="IPR004160">
    <property type="entry name" value="Transl_elong_EFTu/EF1A_C"/>
</dbReference>
<dbReference type="CDD" id="cd03707">
    <property type="entry name" value="EFTU_III"/>
    <property type="match status" value="1"/>
</dbReference>
<dbReference type="InterPro" id="IPR004541">
    <property type="entry name" value="Transl_elong_EFTu/EF1A_bac/org"/>
</dbReference>
<dbReference type="NCBIfam" id="TIGR00485">
    <property type="entry name" value="EF-Tu"/>
    <property type="match status" value="1"/>
</dbReference>
<dbReference type="EMBL" id="JAUSTU010000018">
    <property type="protein sequence ID" value="MDQ0157002.1"/>
    <property type="molecule type" value="Genomic_DNA"/>
</dbReference>
<dbReference type="InterPro" id="IPR027417">
    <property type="entry name" value="P-loop_NTPase"/>
</dbReference>
<evidence type="ECO:0000256" key="8">
    <source>
        <dbReference type="HAMAP-Rule" id="MF_00118"/>
    </source>
</evidence>
<keyword evidence="3 8" id="KW-0378">Hydrolase</keyword>
<keyword evidence="2 8" id="KW-0251">Elongation factor</keyword>
<keyword evidence="5 8" id="KW-0648">Protein biosynthesis</keyword>
<keyword evidence="8" id="KW-0963">Cytoplasm</keyword>
<keyword evidence="11" id="KW-1185">Reference proteome</keyword>
<dbReference type="Pfam" id="PF03144">
    <property type="entry name" value="GTP_EFTU_D2"/>
    <property type="match status" value="1"/>
</dbReference>
<dbReference type="Gene3D" id="3.40.50.300">
    <property type="entry name" value="P-loop containing nucleotide triphosphate hydrolases"/>
    <property type="match status" value="1"/>
</dbReference>